<evidence type="ECO:0000313" key="1">
    <source>
        <dbReference type="EMBL" id="MEU5712903.1"/>
    </source>
</evidence>
<name>A0ABV3ALR8_9ACTN</name>
<reference evidence="1 2" key="1">
    <citation type="submission" date="2024-06" db="EMBL/GenBank/DDBJ databases">
        <title>The Natural Products Discovery Center: Release of the First 8490 Sequenced Strains for Exploring Actinobacteria Biosynthetic Diversity.</title>
        <authorList>
            <person name="Kalkreuter E."/>
            <person name="Kautsar S.A."/>
            <person name="Yang D."/>
            <person name="Bader C.D."/>
            <person name="Teijaro C.N."/>
            <person name="Fluegel L."/>
            <person name="Davis C.M."/>
            <person name="Simpson J.R."/>
            <person name="Lauterbach L."/>
            <person name="Steele A.D."/>
            <person name="Gui C."/>
            <person name="Meng S."/>
            <person name="Li G."/>
            <person name="Viehrig K."/>
            <person name="Ye F."/>
            <person name="Su P."/>
            <person name="Kiefer A.F."/>
            <person name="Nichols A."/>
            <person name="Cepeda A.J."/>
            <person name="Yan W."/>
            <person name="Fan B."/>
            <person name="Jiang Y."/>
            <person name="Adhikari A."/>
            <person name="Zheng C.-J."/>
            <person name="Schuster L."/>
            <person name="Cowan T.M."/>
            <person name="Smanski M.J."/>
            <person name="Chevrette M.G."/>
            <person name="De Carvalho L.P.S."/>
            <person name="Shen B."/>
        </authorList>
    </citation>
    <scope>NUCLEOTIDE SEQUENCE [LARGE SCALE GENOMIC DNA]</scope>
    <source>
        <strain evidence="1 2">NPDC020594</strain>
    </source>
</reference>
<organism evidence="1 2">
    <name type="scientific">Streptomyces flaveolus</name>
    <dbReference type="NCBI Taxonomy" id="67297"/>
    <lineage>
        <taxon>Bacteria</taxon>
        <taxon>Bacillati</taxon>
        <taxon>Actinomycetota</taxon>
        <taxon>Actinomycetes</taxon>
        <taxon>Kitasatosporales</taxon>
        <taxon>Streptomycetaceae</taxon>
        <taxon>Streptomyces</taxon>
    </lineage>
</organism>
<proteinExistence type="predicted"/>
<keyword evidence="2" id="KW-1185">Reference proteome</keyword>
<dbReference type="Gene3D" id="3.10.28.20">
    <property type="entry name" value="Acetamidase/Formamidase-like domains"/>
    <property type="match status" value="1"/>
</dbReference>
<gene>
    <name evidence="1" type="ORF">AB0H04_39810</name>
</gene>
<sequence>MIDWLVNDQHEAYALWSVAGDLKNNETVDLHKWLVSMTLPRGIFG</sequence>
<dbReference type="EMBL" id="JBFAEG010000042">
    <property type="protein sequence ID" value="MEU5712903.1"/>
    <property type="molecule type" value="Genomic_DNA"/>
</dbReference>
<protein>
    <submittedName>
        <fullName evidence="1">Uncharacterized protein</fullName>
    </submittedName>
</protein>
<comment type="caution">
    <text evidence="1">The sequence shown here is derived from an EMBL/GenBank/DDBJ whole genome shotgun (WGS) entry which is preliminary data.</text>
</comment>
<dbReference type="RefSeq" id="WP_158712619.1">
    <property type="nucleotide sequence ID" value="NZ_JBEXDP010000052.1"/>
</dbReference>
<accession>A0ABV3ALR8</accession>
<dbReference type="Proteomes" id="UP001551011">
    <property type="component" value="Unassembled WGS sequence"/>
</dbReference>
<evidence type="ECO:0000313" key="2">
    <source>
        <dbReference type="Proteomes" id="UP001551011"/>
    </source>
</evidence>